<evidence type="ECO:0008006" key="3">
    <source>
        <dbReference type="Google" id="ProtNLM"/>
    </source>
</evidence>
<name>A0A9N9LD23_9HELO</name>
<gene>
    <name evidence="1" type="ORF">HYALB_00005419</name>
</gene>
<dbReference type="PANTHER" id="PTHR36847:SF1">
    <property type="entry name" value="AMIDOLIGASE ENZYME"/>
    <property type="match status" value="1"/>
</dbReference>
<comment type="caution">
    <text evidence="1">The sequence shown here is derived from an EMBL/GenBank/DDBJ whole genome shotgun (WGS) entry which is preliminary data.</text>
</comment>
<dbReference type="AlphaFoldDB" id="A0A9N9LD23"/>
<dbReference type="InterPro" id="IPR036412">
    <property type="entry name" value="HAD-like_sf"/>
</dbReference>
<dbReference type="InterPro" id="IPR023214">
    <property type="entry name" value="HAD_sf"/>
</dbReference>
<reference evidence="1" key="1">
    <citation type="submission" date="2021-07" db="EMBL/GenBank/DDBJ databases">
        <authorList>
            <person name="Durling M."/>
        </authorList>
    </citation>
    <scope>NUCLEOTIDE SEQUENCE</scope>
</reference>
<dbReference type="Proteomes" id="UP000701801">
    <property type="component" value="Unassembled WGS sequence"/>
</dbReference>
<keyword evidence="2" id="KW-1185">Reference proteome</keyword>
<dbReference type="Gene3D" id="3.40.50.1000">
    <property type="entry name" value="HAD superfamily/HAD-like"/>
    <property type="match status" value="2"/>
</dbReference>
<protein>
    <recommendedName>
        <fullName evidence="3">HAD-superfamily hydrolase</fullName>
    </recommendedName>
</protein>
<dbReference type="SUPFAM" id="SSF56784">
    <property type="entry name" value="HAD-like"/>
    <property type="match status" value="1"/>
</dbReference>
<dbReference type="InterPro" id="IPR006357">
    <property type="entry name" value="HAD-SF_hydro_IIA"/>
</dbReference>
<dbReference type="InterPro" id="IPR006353">
    <property type="entry name" value="HAD-SF_hydro_IIA_CECR5"/>
</dbReference>
<dbReference type="Pfam" id="PF13344">
    <property type="entry name" value="Hydrolase_6"/>
    <property type="match status" value="1"/>
</dbReference>
<dbReference type="Pfam" id="PF13242">
    <property type="entry name" value="Hydrolase_like"/>
    <property type="match status" value="1"/>
</dbReference>
<dbReference type="EMBL" id="CAJVRM010000021">
    <property type="protein sequence ID" value="CAG8971523.1"/>
    <property type="molecule type" value="Genomic_DNA"/>
</dbReference>
<dbReference type="NCBIfam" id="TIGR01456">
    <property type="entry name" value="CECR5"/>
    <property type="match status" value="1"/>
</dbReference>
<dbReference type="OrthoDB" id="412402at2759"/>
<sequence length="679" mass="75642">MSIYNKRHNAKDLSAAFPLCIAGEPRTLDPASGTHSLAFSLDLDGVFYRYDENLPGAVDAIKFLNHNKIPFTFLSNGGNMTEEAKAEELSEKFGTKVETRQVILRHTPYRALVEEHGDKNVLMVGGPGQLIRNLSLEYGFKNVYTTSDIYVSDPDNYPIAELSAAYHKENARQTVPKDIQFSAVIFWDNPKDFGLDLQIVMDVLLARSGTLNTLASLEPDKESIRPPIYWCNQGLTWRASNPIHRFAQRSFKAATEGIWAESTNGKPLRSSETVGKPFALSYDYSEQVLLKAMAATGVATLDRAYSVGDNPGNDVRGPNEYKTQSKIGTQWNTILVESGFWNPKDEPEFEPDVIVPGISEAIAWALTECGHTLIPIGKPTNSDDLLIDASISKVGYIPNPRLSFGVDLNMAVATLDLADQDPHPEDKRNAFLVSDKSGYSNFDDIVYENIARVFGKSNIPFDPSNPRSWLIKWKDSIRSPAPSAYEYIGVSTTSPSLRFNQVALDAVSEVCGVLTSNFRLNVNPTCEIVVRVGSIQGFSRETLEKFFITMFAFEAQFQKIHPGKFSPLRQWADQIEKSPSVKQIVGYFGEDGFIRIRPGATEARTVVEFRGHKPTLDPEVVNNWIKLCVGLLEFADTVDKDVLLDHLKREGNHSAERDIRSILHGLGMQQLAEFYGRAL</sequence>
<evidence type="ECO:0000313" key="2">
    <source>
        <dbReference type="Proteomes" id="UP000701801"/>
    </source>
</evidence>
<dbReference type="NCBIfam" id="TIGR01460">
    <property type="entry name" value="HAD-SF-IIA"/>
    <property type="match status" value="1"/>
</dbReference>
<organism evidence="1 2">
    <name type="scientific">Hymenoscyphus albidus</name>
    <dbReference type="NCBI Taxonomy" id="595503"/>
    <lineage>
        <taxon>Eukaryota</taxon>
        <taxon>Fungi</taxon>
        <taxon>Dikarya</taxon>
        <taxon>Ascomycota</taxon>
        <taxon>Pezizomycotina</taxon>
        <taxon>Leotiomycetes</taxon>
        <taxon>Helotiales</taxon>
        <taxon>Helotiaceae</taxon>
        <taxon>Hymenoscyphus</taxon>
    </lineage>
</organism>
<accession>A0A9N9LD23</accession>
<proteinExistence type="predicted"/>
<evidence type="ECO:0000313" key="1">
    <source>
        <dbReference type="EMBL" id="CAG8971523.1"/>
    </source>
</evidence>
<dbReference type="PANTHER" id="PTHR36847">
    <property type="entry name" value="AMIDOLIGASE ENZYME"/>
    <property type="match status" value="1"/>
</dbReference>